<feature type="compositionally biased region" description="Polar residues" evidence="4">
    <location>
        <begin position="723"/>
        <end position="736"/>
    </location>
</feature>
<dbReference type="InterPro" id="IPR026854">
    <property type="entry name" value="VPS13_N"/>
</dbReference>
<dbReference type="InterPro" id="IPR026847">
    <property type="entry name" value="VPS13"/>
</dbReference>
<dbReference type="GO" id="GO:0045053">
    <property type="term" value="P:protein retention in Golgi apparatus"/>
    <property type="evidence" value="ECO:0007669"/>
    <property type="project" value="TreeGrafter"/>
</dbReference>
<protein>
    <recommendedName>
        <fullName evidence="11">Vacuolar protein sorting-associated protein</fullName>
    </recommendedName>
</protein>
<proteinExistence type="inferred from homology"/>
<feature type="region of interest" description="Disordered" evidence="4">
    <location>
        <begin position="1568"/>
        <end position="1613"/>
    </location>
</feature>
<sequence>MFESVVTTVLNKFLGSYVDNLQSQQLSLGIWKGDVVLHNLRLRREALDQFNLPIDVVEGYMGDLILKIPWNDLKGKPVQVDLRNLYLLTQPKAETDYDPAAEEERVQRVKQEKLQSTEVFAKETEKQVGQSGFMASLVTKIVENVQISIKNIHIRYEDQVSHDRPFSAGITIEEVSAVTTNEDWEETIVHDITKSINKLLRLKRAAIYLNTSQPFTSLAGFPPEQAILLFMALIPKDGQSPNHQYLLRPVTGTGRLRIERGKPSLEGEAILQFDHFGFDADNEQLYCIMSLLSTFSNYLKGAKYRKYRPPRSVGPMIDPLAWFKYAGTCVLSDIRERNRRWTWAYMKERRDDRIAYVRDYEAYLLGNSTVEQREAICRLELKLSFQDIRFYRSLVMNRLRKAQVKLEVDQSGLVKEPLNPAVPQKQTWSEWWYGTATASQSAASHAPGTAASGDPDRKAVLSNEEIAHLYDAIDYDPTVPDKATEPVLPRQMIMTHLRVELKQGSFGFHQHLQAPDRPAAHEPPPPPAAAADASLEIPEGAATPDASLQSLAAPSRGDVFESPALRRMHSITESIGPGDDITTTRAHAPDFLTVRYFLKPFNTQSDSSVEIVMLPLEVIYNPPSIQAILYALNAVSPRSKFTEMASKLPDMEIAKERLGDALAEHSNIDVNIQLDAPIIIFPSGLADTGLVTVLDAGHLDIRTSFLDPKLRAQYTRRTKTTKDTASNLAATTSPQSHADPDAVVDESRFFYDRFVIKLTDVQLLMGRTVEGCLRDGESDDITHVSHADATAPLSDDGETVIRHVVERVNLDLTIDVCVLKNADMPHLKVSGTLPRLHLNLSDQKYKTFIKVAQSLNLDFGPARTEAELRRRFSAIGWEVPVSMSSSVTAAHSNGKGSGGADPLSLGNRYDIDWDVLMERDAAPIVMDSDPSSSSEPDASATATARGDDDADSDSDDNDNFYDAPDALSGVLAAYRQENIHVAFTMGSVSAAICKSLESPLRASQANVLSPDGEAERVLAQATVEGLAILYSGRLADYTVNVTALDCCIQDRMAARHDAGADPRRPILSPAATSSSAAASGAGDNHERNHLLSTMRQSDESWLVVDYHSVQRTHPEFDGLDARLSVSLCPTKTVFSRSSVLSLHDFILATFTGSTSPPPPPGIASMSQPGDADVSLGSTTAADASMNTSKPPHDSMMASMLEEDDATRASTSSSMLINVKLAGLHMHMKQDQTQAAFVHTAESHVAITLFPSSLTVEGKIGNVKTIIGHNHTFIDTSGDDVVNFKFVSLDPSCASHEQRFGLDVGYDSGLTMRASSLHILYSEARILELLAYLTEFRRMHVLLDSARQAAASSAEVIQKHAGRFHFDVSVDTPVLTMPFTGVTPLASHYADATLVLYPGKLVARNVLQPLSDDPPCTVNVITARLEALNIQCTRNARALHIMDRVDVEMTMQRPDHPIRGAPLSQIHVNISDPKIRLTSPQYQFILLAVNSITKLISGSSSSSSSSSSSASSSASETSSMAPGAPKIAEGPNKALRVIGDAQQQQAADNTTVSMDVVVNVDQIELELLIPRPPGSTTSSKPATTPVSSTPTPASASAGRSHEQAAPSRKTPSTTSLARFSLKGLVTKAALMQSGTLECEVMIRTITFKDSRQGVTSHFRELMPPLDLNAHPQFVMHISQQNMRYLYHMTLDTPVINLVIDHVFSIVDFFTTPATAKPAPPPASQRGDRPRNAVAAPTSSYRIELINSEFWLLQDPSNKATEAIIFHAKQISLLFDDVATLSAKQCGLFFCQMSAREETVRFVQYFHITVTYDGRQVDLQHLTAVRMNVTSLLMRVSSGDIALLNDVFWKVYQAYTNRVVASQAAAETSTTVAQQPASKLSPPSNLQRDLELLDHTPKTHVLARETAQIITQGLRIVITDDTTQLHLPVLDLVMDKLEVEIADWSSKLRVNVSIHMFVNYFNIRNSHWEPLVEPWQAFINVARQPETGGTSVEFFSRRKLDINITHAWLETVLAIARRPPRVGRHLASRRGLHAPYILRNKTGYTMNLWTERPGNGLDTEIKELGANAEMPWHFDDWRKPHDFATIAGAGFPNRIALQIQGPGWESLKGISLDREGERLYSLRPALKGVTYKLVIEVRLHENVKVVTFRSAIVMINATELNVDVILVNTAGKQSTFMTVAPGESCPLPIKAVYVDGIRIRPHNYGYNWSLEEAGWRDLAQRPFTQLTCKSYDGTKAAFRFQYAPRRRVDPTSYPSIAIRLCAPLQMQNLLPYDVMFSLFDKDLSQEFPGSLQKGVTSSIHTIDPTHLLGLRITLPPETGFMRKSDVAIITKSEFQYRDEEITLTDPEGRVLTLRLKYTDRLDLDGHKVTIYCPYVLLNKTGLDLTFSEHSLITKARIAAGQGGAKKPAYPDVKAGGSILPIEVAPFMFSFSNSVGLRSRAQVCIGNSEWSRPLSFDAIGSSTTTQIQLGDRVEADLGVTVNEGSGPFYLTKVVTFAPRYIIKNETRDTIEIKPEGMPQETPVPRNATVPLVTFLATEGQKRMPVQIRMSRRHDWSTVFHMNELGRIYLKCPTTQGQAIDLVRAEVTLLNATIFVTFRMDNIRWPHRIENHTDVDIRIRQYQSTVAHTVPRQTTMPWAWDRPSAPKKALILMVNGYEREVDILEIGQLMPFRYPTGALTPDGHRAGAAMAIRVFVDGATLVLCLEPYAMMPMSTASAATASTASNASSTLPLESAEPESFEIKQKEDSILMGIQIRLEGIGLSLINRHMKELLYASAKNVTFIYSDSIKSKSVSFSIKWLQIDNQLYGCMEPIFLYPTVIPKEGEEEPVLLATVSKNKDATYGVDYYNWFTILLQELSVDLDEDFLHELLDMFKFETPNAKEDRDKVIKVPMADFRLHISPPESTDDEVHMYFEQFLLQPIQFNLGFSKTQSASSNSRSSKRAQESEESRSFFGFVFDVLTMTIGNIHDAPIRLNALDIQHPIVTPSRLQDLIVQFYSQEIIGQIHKIIGSADFLGNPVGLFNNVSSGVSDLFYEPLQGFEITRPQDFGIGLAKGTASLFKKTVYGLTDTFSKFTGSVSKGLAVVTLDDEYQQRRRITHIRNRPSHAVYGVTNGAQSFARSVASGITGVVSKPFEGAERDGVGGFFKGLGKGLVGVVAKPVIGVFDLATNVSEGIRNTTTVFDAVVDRVRDPRNIGKDGILKPYDPAKALGLNWLKSLENGRYLEDEYIAHIELHSEDLVAMVTDYRIMVIRVKKLKVDWEIFYDDIQSMRPENGGITIIKQSRQQAKARFIPCPDINSAKWLFAKMELAYSQFLE</sequence>
<dbReference type="Proteomes" id="UP000274922">
    <property type="component" value="Unassembled WGS sequence"/>
</dbReference>
<feature type="domain" description="Intermembrane lipid transfer protein VPS13-like C-terminal" evidence="8">
    <location>
        <begin position="3186"/>
        <end position="3293"/>
    </location>
</feature>
<dbReference type="PANTHER" id="PTHR16166:SF93">
    <property type="entry name" value="INTERMEMBRANE LIPID TRANSFER PROTEIN VPS13"/>
    <property type="match status" value="1"/>
</dbReference>
<dbReference type="GO" id="GO:0006869">
    <property type="term" value="P:lipid transport"/>
    <property type="evidence" value="ECO:0007669"/>
    <property type="project" value="UniProtKB-KW"/>
</dbReference>
<evidence type="ECO:0000256" key="2">
    <source>
        <dbReference type="ARBA" id="ARBA00022448"/>
    </source>
</evidence>
<feature type="compositionally biased region" description="Acidic residues" evidence="4">
    <location>
        <begin position="948"/>
        <end position="959"/>
    </location>
</feature>
<feature type="domain" description="Chorein N-terminal" evidence="5">
    <location>
        <begin position="1"/>
        <end position="854"/>
    </location>
</feature>
<dbReference type="GO" id="GO:0007005">
    <property type="term" value="P:mitochondrion organization"/>
    <property type="evidence" value="ECO:0007669"/>
    <property type="project" value="TreeGrafter"/>
</dbReference>
<feature type="region of interest" description="Disordered" evidence="4">
    <location>
        <begin position="925"/>
        <end position="959"/>
    </location>
</feature>
<feature type="compositionally biased region" description="Low complexity" evidence="4">
    <location>
        <begin position="1497"/>
        <end position="1518"/>
    </location>
</feature>
<feature type="compositionally biased region" description="Low complexity" evidence="4">
    <location>
        <begin position="1573"/>
        <end position="1596"/>
    </location>
</feature>
<feature type="compositionally biased region" description="Polar residues" evidence="4">
    <location>
        <begin position="1175"/>
        <end position="1189"/>
    </location>
</feature>
<dbReference type="GO" id="GO:0045324">
    <property type="term" value="P:late endosome to vacuole transport"/>
    <property type="evidence" value="ECO:0007669"/>
    <property type="project" value="TreeGrafter"/>
</dbReference>
<evidence type="ECO:0000259" key="8">
    <source>
        <dbReference type="Pfam" id="PF25037"/>
    </source>
</evidence>
<evidence type="ECO:0008006" key="11">
    <source>
        <dbReference type="Google" id="ProtNLM"/>
    </source>
</evidence>
<feature type="region of interest" description="Disordered" evidence="4">
    <location>
        <begin position="716"/>
        <end position="739"/>
    </location>
</feature>
<comment type="similarity">
    <text evidence="1">Belongs to the VPS13 family.</text>
</comment>
<evidence type="ECO:0000259" key="6">
    <source>
        <dbReference type="Pfam" id="PF25033"/>
    </source>
</evidence>
<organism evidence="9 10">
    <name type="scientific">Caulochytrium protostelioides</name>
    <dbReference type="NCBI Taxonomy" id="1555241"/>
    <lineage>
        <taxon>Eukaryota</taxon>
        <taxon>Fungi</taxon>
        <taxon>Fungi incertae sedis</taxon>
        <taxon>Chytridiomycota</taxon>
        <taxon>Chytridiomycota incertae sedis</taxon>
        <taxon>Chytridiomycetes</taxon>
        <taxon>Caulochytriales</taxon>
        <taxon>Caulochytriaceae</taxon>
        <taxon>Caulochytrium</taxon>
    </lineage>
</organism>
<feature type="compositionally biased region" description="Low complexity" evidence="4">
    <location>
        <begin position="1068"/>
        <end position="1081"/>
    </location>
</feature>
<feature type="domain" description="VPS13-like middle region" evidence="6">
    <location>
        <begin position="1461"/>
        <end position="2005"/>
    </location>
</feature>
<evidence type="ECO:0000259" key="5">
    <source>
        <dbReference type="Pfam" id="PF12624"/>
    </source>
</evidence>
<dbReference type="Pfam" id="PF25033">
    <property type="entry name" value="VPS13_M"/>
    <property type="match status" value="1"/>
</dbReference>
<evidence type="ECO:0000256" key="1">
    <source>
        <dbReference type="ARBA" id="ARBA00006545"/>
    </source>
</evidence>
<evidence type="ECO:0000256" key="4">
    <source>
        <dbReference type="SAM" id="MobiDB-lite"/>
    </source>
</evidence>
<feature type="region of interest" description="Disordered" evidence="4">
    <location>
        <begin position="1153"/>
        <end position="1195"/>
    </location>
</feature>
<feature type="region of interest" description="Disordered" evidence="4">
    <location>
        <begin position="1497"/>
        <end position="1527"/>
    </location>
</feature>
<dbReference type="EMBL" id="ML014121">
    <property type="protein sequence ID" value="RKP03518.1"/>
    <property type="molecule type" value="Genomic_DNA"/>
</dbReference>
<dbReference type="STRING" id="1555241.A0A4P9XDH4"/>
<dbReference type="Pfam" id="PF12624">
    <property type="entry name" value="VPS13_N"/>
    <property type="match status" value="1"/>
</dbReference>
<evidence type="ECO:0000259" key="7">
    <source>
        <dbReference type="Pfam" id="PF25036"/>
    </source>
</evidence>
<accession>A0A4P9XDH4</accession>
<keyword evidence="3" id="KW-0445">Lipid transport</keyword>
<dbReference type="PANTHER" id="PTHR16166">
    <property type="entry name" value="VACUOLAR PROTEIN SORTING-ASSOCIATED PROTEIN VPS13"/>
    <property type="match status" value="1"/>
</dbReference>
<dbReference type="GO" id="GO:0006623">
    <property type="term" value="P:protein targeting to vacuole"/>
    <property type="evidence" value="ECO:0007669"/>
    <property type="project" value="TreeGrafter"/>
</dbReference>
<evidence type="ECO:0000313" key="9">
    <source>
        <dbReference type="EMBL" id="RKP03518.1"/>
    </source>
</evidence>
<dbReference type="OrthoDB" id="428159at2759"/>
<feature type="region of interest" description="Disordered" evidence="4">
    <location>
        <begin position="1058"/>
        <end position="1085"/>
    </location>
</feature>
<dbReference type="InterPro" id="IPR009543">
    <property type="entry name" value="VPS13_VAB"/>
</dbReference>
<reference evidence="10" key="1">
    <citation type="journal article" date="2018" name="Nat. Microbiol.">
        <title>Leveraging single-cell genomics to expand the fungal tree of life.</title>
        <authorList>
            <person name="Ahrendt S.R."/>
            <person name="Quandt C.A."/>
            <person name="Ciobanu D."/>
            <person name="Clum A."/>
            <person name="Salamov A."/>
            <person name="Andreopoulos B."/>
            <person name="Cheng J.F."/>
            <person name="Woyke T."/>
            <person name="Pelin A."/>
            <person name="Henrissat B."/>
            <person name="Reynolds N.K."/>
            <person name="Benny G.L."/>
            <person name="Smith M.E."/>
            <person name="James T.Y."/>
            <person name="Grigoriev I.V."/>
        </authorList>
    </citation>
    <scope>NUCLEOTIDE SEQUENCE [LARGE SCALE GENOMIC DNA]</scope>
    <source>
        <strain evidence="10">ATCC 52028</strain>
    </source>
</reference>
<evidence type="ECO:0000313" key="10">
    <source>
        <dbReference type="Proteomes" id="UP000274922"/>
    </source>
</evidence>
<name>A0A4P9XDH4_9FUNG</name>
<feature type="compositionally biased region" description="Low complexity" evidence="4">
    <location>
        <begin position="927"/>
        <end position="944"/>
    </location>
</feature>
<dbReference type="InterPro" id="IPR056747">
    <property type="entry name" value="VPS13-like_M"/>
</dbReference>
<dbReference type="Pfam" id="PF25036">
    <property type="entry name" value="VPS13_VAB"/>
    <property type="match status" value="1"/>
</dbReference>
<dbReference type="InterPro" id="IPR056748">
    <property type="entry name" value="VPS13-like_C"/>
</dbReference>
<evidence type="ECO:0000256" key="3">
    <source>
        <dbReference type="ARBA" id="ARBA00023055"/>
    </source>
</evidence>
<keyword evidence="2" id="KW-0813">Transport</keyword>
<feature type="domain" description="Vacuolar protein sorting-associated protein 13 VPS13 adaptor binding" evidence="7">
    <location>
        <begin position="2092"/>
        <end position="2641"/>
    </location>
</feature>
<keyword evidence="10" id="KW-1185">Reference proteome</keyword>
<dbReference type="Pfam" id="PF25037">
    <property type="entry name" value="VPS13_C"/>
    <property type="match status" value="1"/>
</dbReference>
<gene>
    <name evidence="9" type="ORF">CXG81DRAFT_9373</name>
</gene>